<gene>
    <name evidence="1" type="ORF">HMPREF9080_02303</name>
</gene>
<dbReference type="STRING" id="797473.HMPREF9080_02303"/>
<name>G9ZHP5_9GAMM</name>
<sequence length="43" mass="4660">MALRDVAMKPVTTPLDGPSVYAAWRCFYPLSRLQKAGCVCSVG</sequence>
<dbReference type="Proteomes" id="UP000004750">
    <property type="component" value="Unassembled WGS sequence"/>
</dbReference>
<comment type="caution">
    <text evidence="1">The sequence shown here is derived from an EMBL/GenBank/DDBJ whole genome shotgun (WGS) entry which is preliminary data.</text>
</comment>
<protein>
    <submittedName>
        <fullName evidence="1">Uncharacterized protein</fullName>
    </submittedName>
</protein>
<dbReference type="AlphaFoldDB" id="G9ZHP5"/>
<dbReference type="HOGENOM" id="CLU_3231285_0_0_6"/>
<evidence type="ECO:0000313" key="2">
    <source>
        <dbReference type="Proteomes" id="UP000004750"/>
    </source>
</evidence>
<organism evidence="1 2">
    <name type="scientific">Cardiobacterium valvarum F0432</name>
    <dbReference type="NCBI Taxonomy" id="797473"/>
    <lineage>
        <taxon>Bacteria</taxon>
        <taxon>Pseudomonadati</taxon>
        <taxon>Pseudomonadota</taxon>
        <taxon>Gammaproteobacteria</taxon>
        <taxon>Cardiobacteriales</taxon>
        <taxon>Cardiobacteriaceae</taxon>
        <taxon>Cardiobacterium</taxon>
    </lineage>
</organism>
<evidence type="ECO:0000313" key="1">
    <source>
        <dbReference type="EMBL" id="EHM52441.1"/>
    </source>
</evidence>
<proteinExistence type="predicted"/>
<dbReference type="EMBL" id="AGCM01000135">
    <property type="protein sequence ID" value="EHM52441.1"/>
    <property type="molecule type" value="Genomic_DNA"/>
</dbReference>
<accession>G9ZHP5</accession>
<reference evidence="1 2" key="1">
    <citation type="submission" date="2011-08" db="EMBL/GenBank/DDBJ databases">
        <authorList>
            <person name="Weinstock G."/>
            <person name="Sodergren E."/>
            <person name="Clifton S."/>
            <person name="Fulton L."/>
            <person name="Fulton B."/>
            <person name="Courtney L."/>
            <person name="Fronick C."/>
            <person name="Harrison M."/>
            <person name="Strong C."/>
            <person name="Farmer C."/>
            <person name="Delahaunty K."/>
            <person name="Markovic C."/>
            <person name="Hall O."/>
            <person name="Minx P."/>
            <person name="Tomlinson C."/>
            <person name="Mitreva M."/>
            <person name="Hou S."/>
            <person name="Chen J."/>
            <person name="Wollam A."/>
            <person name="Pepin K.H."/>
            <person name="Johnson M."/>
            <person name="Bhonagiri V."/>
            <person name="Zhang X."/>
            <person name="Suruliraj S."/>
            <person name="Warren W."/>
            <person name="Chinwalla A."/>
            <person name="Mardis E.R."/>
            <person name="Wilson R.K."/>
        </authorList>
    </citation>
    <scope>NUCLEOTIDE SEQUENCE [LARGE SCALE GENOMIC DNA]</scope>
    <source>
        <strain evidence="1 2">F0432</strain>
    </source>
</reference>